<feature type="transmembrane region" description="Helical" evidence="6">
    <location>
        <begin position="205"/>
        <end position="225"/>
    </location>
</feature>
<comment type="similarity">
    <text evidence="2">Belongs to the drug/metabolite transporter (DMT) superfamily. Plant drug/metabolite exporter (P-DME) (TC 2.A.7.4) family.</text>
</comment>
<evidence type="ECO:0000313" key="9">
    <source>
        <dbReference type="Proteomes" id="UP001279734"/>
    </source>
</evidence>
<evidence type="ECO:0000256" key="6">
    <source>
        <dbReference type="SAM" id="Phobius"/>
    </source>
</evidence>
<evidence type="ECO:0000256" key="3">
    <source>
        <dbReference type="ARBA" id="ARBA00022692"/>
    </source>
</evidence>
<organism evidence="8 9">
    <name type="scientific">Nepenthes gracilis</name>
    <name type="common">Slender pitcher plant</name>
    <dbReference type="NCBI Taxonomy" id="150966"/>
    <lineage>
        <taxon>Eukaryota</taxon>
        <taxon>Viridiplantae</taxon>
        <taxon>Streptophyta</taxon>
        <taxon>Embryophyta</taxon>
        <taxon>Tracheophyta</taxon>
        <taxon>Spermatophyta</taxon>
        <taxon>Magnoliopsida</taxon>
        <taxon>eudicotyledons</taxon>
        <taxon>Gunneridae</taxon>
        <taxon>Pentapetalae</taxon>
        <taxon>Caryophyllales</taxon>
        <taxon>Nepenthaceae</taxon>
        <taxon>Nepenthes</taxon>
    </lineage>
</organism>
<dbReference type="InterPro" id="IPR037185">
    <property type="entry name" value="EmrE-like"/>
</dbReference>
<feature type="transmembrane region" description="Helical" evidence="6">
    <location>
        <begin position="348"/>
        <end position="366"/>
    </location>
</feature>
<feature type="transmembrane region" description="Helical" evidence="6">
    <location>
        <begin position="112"/>
        <end position="134"/>
    </location>
</feature>
<dbReference type="GO" id="GO:0016020">
    <property type="term" value="C:membrane"/>
    <property type="evidence" value="ECO:0007669"/>
    <property type="project" value="UniProtKB-SubCell"/>
</dbReference>
<dbReference type="EMBL" id="BSYO01000003">
    <property type="protein sequence ID" value="GMH01631.1"/>
    <property type="molecule type" value="Genomic_DNA"/>
</dbReference>
<feature type="transmembrane region" description="Helical" evidence="6">
    <location>
        <begin position="316"/>
        <end position="341"/>
    </location>
</feature>
<dbReference type="Pfam" id="PF00892">
    <property type="entry name" value="EamA"/>
    <property type="match status" value="1"/>
</dbReference>
<dbReference type="Proteomes" id="UP001279734">
    <property type="component" value="Unassembled WGS sequence"/>
</dbReference>
<dbReference type="AlphaFoldDB" id="A0AAD3RZJ5"/>
<keyword evidence="9" id="KW-1185">Reference proteome</keyword>
<keyword evidence="4 6" id="KW-1133">Transmembrane helix</keyword>
<name>A0AAD3RZJ5_NEPGR</name>
<comment type="subcellular location">
    <subcellularLocation>
        <location evidence="1">Membrane</location>
        <topology evidence="1">Multi-pass membrane protein</topology>
    </subcellularLocation>
</comment>
<feature type="domain" description="EamA" evidence="7">
    <location>
        <begin position="98"/>
        <end position="217"/>
    </location>
</feature>
<comment type="caution">
    <text evidence="8">The sequence shown here is derived from an EMBL/GenBank/DDBJ whole genome shotgun (WGS) entry which is preliminary data.</text>
</comment>
<accession>A0AAD3RZJ5</accession>
<feature type="transmembrane region" description="Helical" evidence="6">
    <location>
        <begin position="372"/>
        <end position="392"/>
    </location>
</feature>
<evidence type="ECO:0000259" key="7">
    <source>
        <dbReference type="Pfam" id="PF00892"/>
    </source>
</evidence>
<evidence type="ECO:0000256" key="1">
    <source>
        <dbReference type="ARBA" id="ARBA00004141"/>
    </source>
</evidence>
<dbReference type="InterPro" id="IPR000620">
    <property type="entry name" value="EamA_dom"/>
</dbReference>
<evidence type="ECO:0000256" key="5">
    <source>
        <dbReference type="ARBA" id="ARBA00023136"/>
    </source>
</evidence>
<gene>
    <name evidence="8" type="ORF">Nepgr_003470</name>
</gene>
<evidence type="ECO:0000256" key="2">
    <source>
        <dbReference type="ARBA" id="ARBA00007635"/>
    </source>
</evidence>
<dbReference type="GO" id="GO:0022857">
    <property type="term" value="F:transmembrane transporter activity"/>
    <property type="evidence" value="ECO:0007669"/>
    <property type="project" value="InterPro"/>
</dbReference>
<feature type="transmembrane region" description="Helical" evidence="6">
    <location>
        <begin position="251"/>
        <end position="271"/>
    </location>
</feature>
<protein>
    <recommendedName>
        <fullName evidence="7">EamA domain-containing protein</fullName>
    </recommendedName>
</protein>
<evidence type="ECO:0000256" key="4">
    <source>
        <dbReference type="ARBA" id="ARBA00022989"/>
    </source>
</evidence>
<reference evidence="8" key="1">
    <citation type="submission" date="2023-05" db="EMBL/GenBank/DDBJ databases">
        <title>Nepenthes gracilis genome sequencing.</title>
        <authorList>
            <person name="Fukushima K."/>
        </authorList>
    </citation>
    <scope>NUCLEOTIDE SEQUENCE</scope>
    <source>
        <strain evidence="8">SING2019-196</strain>
    </source>
</reference>
<feature type="transmembrane region" description="Helical" evidence="6">
    <location>
        <begin position="283"/>
        <end position="304"/>
    </location>
</feature>
<sequence length="431" mass="46794">MVLRDWRKHRRENNISLSGATVKITGKRSQIKGEAGAGRGAERGGDAVAKVREKSRFGSRLRRRRLRERGEVNVGMGLGGAAPYVGMVMAECAQVGLMIISKQAMSTGMSNLVFVCYSNALASLVLLPFAFLLYRSGRPPLTFSLIAGFFLLGLVGSLAQIFGYAGINFSSPTLGTAMLNLVPGFTFILAIIFRMEKLEWRSLTCMAKSVGTIVLVTGAFVVTLYRGPALLTAPSATDSHYLNLPTQQLNWVVGGLLLIADCLLTSGWLFLQASILKSYPAELIVVLCYCFFVAIQCGVVTLIVERDMSAWSVKPTLRLLAVLYSAVFGSAFQVGICTWCLQRKGPVFVSMFKPLGIAIASVLGALCFGDSFYLGSLIGICIIVVGFYSVMWGKANEEKMGKPSLHSTTNKAPLIENKIDETEEDILIHKI</sequence>
<feature type="transmembrane region" description="Helical" evidence="6">
    <location>
        <begin position="141"/>
        <end position="167"/>
    </location>
</feature>
<proteinExistence type="inferred from homology"/>
<feature type="transmembrane region" description="Helical" evidence="6">
    <location>
        <begin position="72"/>
        <end position="100"/>
    </location>
</feature>
<keyword evidence="3 6" id="KW-0812">Transmembrane</keyword>
<feature type="transmembrane region" description="Helical" evidence="6">
    <location>
        <begin position="173"/>
        <end position="193"/>
    </location>
</feature>
<dbReference type="SUPFAM" id="SSF103481">
    <property type="entry name" value="Multidrug resistance efflux transporter EmrE"/>
    <property type="match status" value="2"/>
</dbReference>
<keyword evidence="5 6" id="KW-0472">Membrane</keyword>
<dbReference type="InterPro" id="IPR030184">
    <property type="entry name" value="WAT1-related"/>
</dbReference>
<dbReference type="PANTHER" id="PTHR31218">
    <property type="entry name" value="WAT1-RELATED PROTEIN"/>
    <property type="match status" value="1"/>
</dbReference>
<evidence type="ECO:0000313" key="8">
    <source>
        <dbReference type="EMBL" id="GMH01631.1"/>
    </source>
</evidence>